<evidence type="ECO:0000256" key="6">
    <source>
        <dbReference type="SAM" id="Phobius"/>
    </source>
</evidence>
<evidence type="ECO:0000256" key="4">
    <source>
        <dbReference type="ARBA" id="ARBA00023136"/>
    </source>
</evidence>
<feature type="transmembrane region" description="Helical" evidence="6">
    <location>
        <begin position="7"/>
        <end position="30"/>
    </location>
</feature>
<dbReference type="InterPro" id="IPR013861">
    <property type="entry name" value="TMEM115/Pdh1/Rbl19"/>
</dbReference>
<feature type="region of interest" description="Disordered" evidence="5">
    <location>
        <begin position="123"/>
        <end position="143"/>
    </location>
</feature>
<reference evidence="7" key="1">
    <citation type="submission" date="2021-01" db="EMBL/GenBank/DDBJ databases">
        <authorList>
            <person name="Corre E."/>
            <person name="Pelletier E."/>
            <person name="Niang G."/>
            <person name="Scheremetjew M."/>
            <person name="Finn R."/>
            <person name="Kale V."/>
            <person name="Holt S."/>
            <person name="Cochrane G."/>
            <person name="Meng A."/>
            <person name="Brown T."/>
            <person name="Cohen L."/>
        </authorList>
    </citation>
    <scope>NUCLEOTIDE SEQUENCE</scope>
    <source>
        <strain evidence="7">CCMP281</strain>
    </source>
</reference>
<sequence length="181" mass="19002">MPYPAAIYVASLSPSLSLLWCTVLLLLLRAGPPDEILFACNGMLAAWMYLRYYQPRADGYMGDPSPTFQFSMLFPSPLHKPLNAVGNMCFGIVSSCGCFPPAGWSERTAVDTSLAASELHTGAAPLESVPPPTPAAVTTDDPAVAERRRTRARALIDARLAANSATTCEALAAQGGGGAAV</sequence>
<evidence type="ECO:0000256" key="5">
    <source>
        <dbReference type="SAM" id="MobiDB-lite"/>
    </source>
</evidence>
<dbReference type="GO" id="GO:0006890">
    <property type="term" value="P:retrograde vesicle-mediated transport, Golgi to endoplasmic reticulum"/>
    <property type="evidence" value="ECO:0007669"/>
    <property type="project" value="InterPro"/>
</dbReference>
<keyword evidence="4 6" id="KW-0472">Membrane</keyword>
<organism evidence="7">
    <name type="scientific">Haptolina ericina</name>
    <dbReference type="NCBI Taxonomy" id="156174"/>
    <lineage>
        <taxon>Eukaryota</taxon>
        <taxon>Haptista</taxon>
        <taxon>Haptophyta</taxon>
        <taxon>Prymnesiophyceae</taxon>
        <taxon>Prymnesiales</taxon>
        <taxon>Prymnesiaceae</taxon>
        <taxon>Haptolina</taxon>
    </lineage>
</organism>
<comment type="subcellular location">
    <subcellularLocation>
        <location evidence="1">Membrane</location>
        <topology evidence="1">Multi-pass membrane protein</topology>
    </subcellularLocation>
</comment>
<name>A0A7S3F9I1_9EUKA</name>
<evidence type="ECO:0000256" key="2">
    <source>
        <dbReference type="ARBA" id="ARBA00022692"/>
    </source>
</evidence>
<accession>A0A7S3F9I1</accession>
<dbReference type="PANTHER" id="PTHR13377:SF3">
    <property type="entry name" value="TRANSMEMBRANE PROTEIN 115"/>
    <property type="match status" value="1"/>
</dbReference>
<evidence type="ECO:0000313" key="7">
    <source>
        <dbReference type="EMBL" id="CAE0131301.1"/>
    </source>
</evidence>
<proteinExistence type="predicted"/>
<dbReference type="GO" id="GO:0005794">
    <property type="term" value="C:Golgi apparatus"/>
    <property type="evidence" value="ECO:0007669"/>
    <property type="project" value="TreeGrafter"/>
</dbReference>
<evidence type="ECO:0000256" key="1">
    <source>
        <dbReference type="ARBA" id="ARBA00004141"/>
    </source>
</evidence>
<dbReference type="EMBL" id="HBHX01051785">
    <property type="protein sequence ID" value="CAE0131301.1"/>
    <property type="molecule type" value="Transcribed_RNA"/>
</dbReference>
<dbReference type="GO" id="GO:0016020">
    <property type="term" value="C:membrane"/>
    <property type="evidence" value="ECO:0007669"/>
    <property type="project" value="UniProtKB-SubCell"/>
</dbReference>
<evidence type="ECO:0000256" key="3">
    <source>
        <dbReference type="ARBA" id="ARBA00022989"/>
    </source>
</evidence>
<keyword evidence="3 6" id="KW-1133">Transmembrane helix</keyword>
<keyword evidence="2 6" id="KW-0812">Transmembrane</keyword>
<gene>
    <name evidence="7" type="ORF">HERI1096_LOCUS28606</name>
</gene>
<dbReference type="PANTHER" id="PTHR13377">
    <property type="entry name" value="PLACENTAL PROTEIN 6"/>
    <property type="match status" value="1"/>
</dbReference>
<dbReference type="AlphaFoldDB" id="A0A7S3F9I1"/>
<protein>
    <submittedName>
        <fullName evidence="7">Uncharacterized protein</fullName>
    </submittedName>
</protein>